<protein>
    <submittedName>
        <fullName evidence="2">Uncharacterized protein</fullName>
    </submittedName>
</protein>
<name>A0A5J5F7Z3_9PEZI</name>
<sequence length="220" mass="23452">MGGGSKQGWRRAAGLGYAVQCYAGGGGGIAITELHSEFVQVYVHHNRHRHNNHFNANPLPPLLTTHLSAQPHTTTKNCRYPSAPAHTPSHSRSESRSAVSQLQPHPHSFSPPLHPAATPPWDARAGWAVARSSQAVADSDVPQTRRAVAAEAYSRGRGGHRKPARFRPAPAAAAAGASTRGISVARSAVCGHTTPPPPLPPSPRIAKAFRDARCTHSWWS</sequence>
<proteinExistence type="predicted"/>
<feature type="region of interest" description="Disordered" evidence="1">
    <location>
        <begin position="151"/>
        <end position="178"/>
    </location>
</feature>
<keyword evidence="3" id="KW-1185">Reference proteome</keyword>
<dbReference type="Proteomes" id="UP000326924">
    <property type="component" value="Unassembled WGS sequence"/>
</dbReference>
<feature type="compositionally biased region" description="Low complexity" evidence="1">
    <location>
        <begin position="96"/>
        <end position="111"/>
    </location>
</feature>
<reference evidence="2 3" key="1">
    <citation type="submission" date="2019-09" db="EMBL/GenBank/DDBJ databases">
        <title>Draft genome of the ectomycorrhizal ascomycete Sphaerosporella brunnea.</title>
        <authorList>
            <consortium name="DOE Joint Genome Institute"/>
            <person name="Benucci G.M."/>
            <person name="Marozzi G."/>
            <person name="Antonielli L."/>
            <person name="Sanchez S."/>
            <person name="Marco P."/>
            <person name="Wang X."/>
            <person name="Falini L.B."/>
            <person name="Barry K."/>
            <person name="Haridas S."/>
            <person name="Lipzen A."/>
            <person name="Labutti K."/>
            <person name="Grigoriev I.V."/>
            <person name="Murat C."/>
            <person name="Martin F."/>
            <person name="Albertini E."/>
            <person name="Donnini D."/>
            <person name="Bonito G."/>
        </authorList>
    </citation>
    <scope>NUCLEOTIDE SEQUENCE [LARGE SCALE GENOMIC DNA]</scope>
    <source>
        <strain evidence="2 3">Sb_GMNB300</strain>
    </source>
</reference>
<evidence type="ECO:0000256" key="1">
    <source>
        <dbReference type="SAM" id="MobiDB-lite"/>
    </source>
</evidence>
<feature type="compositionally biased region" description="Low complexity" evidence="1">
    <location>
        <begin position="166"/>
        <end position="177"/>
    </location>
</feature>
<dbReference type="InParanoid" id="A0A5J5F7Z3"/>
<feature type="region of interest" description="Disordered" evidence="1">
    <location>
        <begin position="72"/>
        <end position="121"/>
    </location>
</feature>
<evidence type="ECO:0000313" key="3">
    <source>
        <dbReference type="Proteomes" id="UP000326924"/>
    </source>
</evidence>
<dbReference type="EMBL" id="VXIS01000018">
    <property type="protein sequence ID" value="KAA8912970.1"/>
    <property type="molecule type" value="Genomic_DNA"/>
</dbReference>
<organism evidence="2 3">
    <name type="scientific">Sphaerosporella brunnea</name>
    <dbReference type="NCBI Taxonomy" id="1250544"/>
    <lineage>
        <taxon>Eukaryota</taxon>
        <taxon>Fungi</taxon>
        <taxon>Dikarya</taxon>
        <taxon>Ascomycota</taxon>
        <taxon>Pezizomycotina</taxon>
        <taxon>Pezizomycetes</taxon>
        <taxon>Pezizales</taxon>
        <taxon>Pyronemataceae</taxon>
        <taxon>Sphaerosporella</taxon>
    </lineage>
</organism>
<dbReference type="AlphaFoldDB" id="A0A5J5F7Z3"/>
<accession>A0A5J5F7Z3</accession>
<comment type="caution">
    <text evidence="2">The sequence shown here is derived from an EMBL/GenBank/DDBJ whole genome shotgun (WGS) entry which is preliminary data.</text>
</comment>
<gene>
    <name evidence="2" type="ORF">FN846DRAFT_201710</name>
</gene>
<evidence type="ECO:0000313" key="2">
    <source>
        <dbReference type="EMBL" id="KAA8912970.1"/>
    </source>
</evidence>